<organism evidence="6 7">
    <name type="scientific">Cafeteria roenbergensis virus (strain BV-PW1)</name>
    <name type="common">CroV</name>
    <dbReference type="NCBI Taxonomy" id="693272"/>
    <lineage>
        <taxon>Viruses</taxon>
        <taxon>Varidnaviria</taxon>
        <taxon>Bamfordvirae</taxon>
        <taxon>Nucleocytoviricota</taxon>
        <taxon>Megaviricetes</taxon>
        <taxon>Imitervirales</taxon>
        <taxon>Mimiviridae</taxon>
        <taxon>Aliimimivirinae</taxon>
        <taxon>Rheavirus</taxon>
        <taxon>Rheavirus sinusmexicani</taxon>
    </lineage>
</organism>
<dbReference type="EMBL" id="GU244497">
    <property type="protein sequence ID" value="ADO67231.1"/>
    <property type="molecule type" value="Genomic_DNA"/>
</dbReference>
<dbReference type="SMART" id="SM00212">
    <property type="entry name" value="UBCc"/>
    <property type="match status" value="1"/>
</dbReference>
<proteinExistence type="predicted"/>
<dbReference type="CDD" id="cd23810">
    <property type="entry name" value="UBCc_BIRC6"/>
    <property type="match status" value="1"/>
</dbReference>
<dbReference type="UniPathway" id="UPA00143"/>
<dbReference type="OrthoDB" id="14968at10239"/>
<evidence type="ECO:0000313" key="7">
    <source>
        <dbReference type="Proteomes" id="UP000029781"/>
    </source>
</evidence>
<dbReference type="EC" id="2.3.2.23" evidence="2"/>
<sequence length="729" mass="84689">MSKIPEIKHQLLFNKLFWESSNITLFKYDDATITIGNKHTRIEIKFFKLEDNYYPVVSASYQEASKINIELIGLKLNHPSNLSKFKTIIETYINQEHCNTKTENSKSLVDNLYLTNATKNVKFFIDKDLVLINTIGNNIYNKSELIDTFNNNYNSKQIIYNELVEFNSNLDFPDYAEIRDNNIYQVYLNIYKTLDEKCIIKFDFDSNFYPLVPPKIQWMAPKISKEDYSAIINCSVFGGGWSQLITIPWLFTQIKNKLLERESTKNSKFFSKDITFVDYQETLIVGFAKTTGRFICPNPIEISVNSIKKPLKTSSTHMKKGTGYGTGPTDKVNYLDIQKNIISEKTDYIDKIYRIKNITSSNKSFLFNILIKEIMGITLLELIKYPILYYKYFKIIKNIATKELFNNLDCLEEIKLDFTNLIENINISDDPALEFKIYNKIHPIVSDLIKLIDIDIDIDKTELTPKISTNTLDEYCTIMKPLQFSYNDISKCKFAYHNITGPQRTPKQMTRIAQEISSLQKSLPLNKNSCVWIRWDKKQLNKMQFMISGPQDTPYQDGLFLFDCYFPHNYPLVPPLINLQTTGNGTVRFNPNLYENGKVCLSLLGTWTGSNSEKWNSKTSTMLQVIVSIQSLILNEEPYFNEPVYQHTMGTPTGIKHSLQYNQNIRSATSVWAINNMINNPPSGFEDIVKNHFKLKKNNLIKTLQHWENIADTIYREHIQKVLKNIMKL</sequence>
<dbReference type="Proteomes" id="UP000029781">
    <property type="component" value="Segment"/>
</dbReference>
<organismHost>
    <name type="scientific">Cafeteria roenbergensis</name>
    <name type="common">Marine flagellate</name>
    <dbReference type="NCBI Taxonomy" id="33653"/>
</organismHost>
<gene>
    <name evidence="6" type="ORF">crov198</name>
</gene>
<dbReference type="RefSeq" id="YP_003969830.1">
    <property type="nucleotide sequence ID" value="NC_014637.1"/>
</dbReference>
<dbReference type="PANTHER" id="PTHR46116">
    <property type="entry name" value="(E3-INDEPENDENT) E2 UBIQUITIN-CONJUGATING ENZYME"/>
    <property type="match status" value="1"/>
</dbReference>
<dbReference type="SUPFAM" id="SSF54495">
    <property type="entry name" value="UBC-like"/>
    <property type="match status" value="1"/>
</dbReference>
<dbReference type="Pfam" id="PF00179">
    <property type="entry name" value="UQ_con"/>
    <property type="match status" value="1"/>
</dbReference>
<feature type="domain" description="UBC core" evidence="5">
    <location>
        <begin position="507"/>
        <end position="674"/>
    </location>
</feature>
<dbReference type="PROSITE" id="PS50127">
    <property type="entry name" value="UBC_2"/>
    <property type="match status" value="1"/>
</dbReference>
<keyword evidence="4" id="KW-0833">Ubl conjugation pathway</keyword>
<protein>
    <recommendedName>
        <fullName evidence="2">E2 ubiquitin-conjugating enzyme</fullName>
        <ecNumber evidence="2">2.3.2.23</ecNumber>
    </recommendedName>
</protein>
<accession>E3T4W8</accession>
<comment type="pathway">
    <text evidence="1">Protein modification; protein ubiquitination.</text>
</comment>
<evidence type="ECO:0000259" key="5">
    <source>
        <dbReference type="PROSITE" id="PS50127"/>
    </source>
</evidence>
<dbReference type="GO" id="GO:0016567">
    <property type="term" value="P:protein ubiquitination"/>
    <property type="evidence" value="ECO:0007669"/>
    <property type="project" value="UniProtKB-UniPathway"/>
</dbReference>
<dbReference type="GO" id="GO:0061631">
    <property type="term" value="F:ubiquitin conjugating enzyme activity"/>
    <property type="evidence" value="ECO:0007669"/>
    <property type="project" value="UniProtKB-EC"/>
</dbReference>
<evidence type="ECO:0000313" key="6">
    <source>
        <dbReference type="EMBL" id="ADO67231.1"/>
    </source>
</evidence>
<dbReference type="PANTHER" id="PTHR46116:SF39">
    <property type="entry name" value="BACULOVIRAL IAP REPEAT-CONTAINING PROTEIN 6"/>
    <property type="match status" value="1"/>
</dbReference>
<dbReference type="GeneID" id="9887600"/>
<dbReference type="KEGG" id="vg:9887600"/>
<evidence type="ECO:0000256" key="3">
    <source>
        <dbReference type="ARBA" id="ARBA00022679"/>
    </source>
</evidence>
<dbReference type="InterPro" id="IPR000608">
    <property type="entry name" value="UBC"/>
</dbReference>
<evidence type="ECO:0000256" key="2">
    <source>
        <dbReference type="ARBA" id="ARBA00012486"/>
    </source>
</evidence>
<evidence type="ECO:0000256" key="4">
    <source>
        <dbReference type="ARBA" id="ARBA00022786"/>
    </source>
</evidence>
<reference evidence="6 7" key="1">
    <citation type="journal article" date="2010" name="Proc. Natl. Acad. Sci. U.S.A.">
        <title>Giant virus with a remarkable complement of genes infects marine zooplankton.</title>
        <authorList>
            <person name="Fischer M.G."/>
            <person name="Allen M.J."/>
            <person name="Wilson W.H."/>
            <person name="Suttle C.A."/>
        </authorList>
    </citation>
    <scope>NUCLEOTIDE SEQUENCE [LARGE SCALE GENOMIC DNA]</scope>
    <source>
        <strain evidence="6 7">BV-PW1</strain>
    </source>
</reference>
<evidence type="ECO:0000256" key="1">
    <source>
        <dbReference type="ARBA" id="ARBA00004906"/>
    </source>
</evidence>
<name>E3T4W8_CROVB</name>
<dbReference type="InterPro" id="IPR016135">
    <property type="entry name" value="UBQ-conjugating_enzyme/RWD"/>
</dbReference>
<dbReference type="Gene3D" id="3.10.110.10">
    <property type="entry name" value="Ubiquitin Conjugating Enzyme"/>
    <property type="match status" value="1"/>
</dbReference>
<keyword evidence="3" id="KW-0808">Transferase</keyword>
<keyword evidence="7" id="KW-1185">Reference proteome</keyword>